<dbReference type="Pfam" id="PF21762">
    <property type="entry name" value="DEDDh_C"/>
    <property type="match status" value="1"/>
</dbReference>
<feature type="domain" description="Gfd2/YDR514C-like C-terminal" evidence="2">
    <location>
        <begin position="59"/>
        <end position="231"/>
    </location>
</feature>
<dbReference type="GO" id="GO:0005634">
    <property type="term" value="C:nucleus"/>
    <property type="evidence" value="ECO:0007669"/>
    <property type="project" value="TreeGrafter"/>
</dbReference>
<dbReference type="Proteomes" id="UP000095085">
    <property type="component" value="Unassembled WGS sequence"/>
</dbReference>
<organism evidence="3 4">
    <name type="scientific">Hyphopichia burtonii NRRL Y-1933</name>
    <dbReference type="NCBI Taxonomy" id="984485"/>
    <lineage>
        <taxon>Eukaryota</taxon>
        <taxon>Fungi</taxon>
        <taxon>Dikarya</taxon>
        <taxon>Ascomycota</taxon>
        <taxon>Saccharomycotina</taxon>
        <taxon>Pichiomycetes</taxon>
        <taxon>Debaryomycetaceae</taxon>
        <taxon>Hyphopichia</taxon>
    </lineage>
</organism>
<dbReference type="InterPro" id="IPR036397">
    <property type="entry name" value="RNaseH_sf"/>
</dbReference>
<dbReference type="AlphaFoldDB" id="A0A1E4RRV3"/>
<feature type="compositionally biased region" description="Polar residues" evidence="1">
    <location>
        <begin position="262"/>
        <end position="274"/>
    </location>
</feature>
<reference evidence="4" key="1">
    <citation type="submission" date="2016-05" db="EMBL/GenBank/DDBJ databases">
        <title>Comparative genomics of biotechnologically important yeasts.</title>
        <authorList>
            <consortium name="DOE Joint Genome Institute"/>
            <person name="Riley R."/>
            <person name="Haridas S."/>
            <person name="Wolfe K.H."/>
            <person name="Lopes M.R."/>
            <person name="Hittinger C.T."/>
            <person name="Goker M."/>
            <person name="Salamov A."/>
            <person name="Wisecaver J."/>
            <person name="Long T.M."/>
            <person name="Aerts A.L."/>
            <person name="Barry K."/>
            <person name="Choi C."/>
            <person name="Clum A."/>
            <person name="Coughlan A.Y."/>
            <person name="Deshpande S."/>
            <person name="Douglass A.P."/>
            <person name="Hanson S.J."/>
            <person name="Klenk H.-P."/>
            <person name="Labutti K."/>
            <person name="Lapidus A."/>
            <person name="Lindquist E."/>
            <person name="Lipzen A."/>
            <person name="Meier-Kolthoff J.P."/>
            <person name="Ohm R.A."/>
            <person name="Otillar R.P."/>
            <person name="Pangilinan J."/>
            <person name="Peng Y."/>
            <person name="Rokas A."/>
            <person name="Rosa C.A."/>
            <person name="Scheuner C."/>
            <person name="Sibirny A.A."/>
            <person name="Slot J.C."/>
            <person name="Stielow J.B."/>
            <person name="Sun H."/>
            <person name="Kurtzman C.P."/>
            <person name="Blackwell M."/>
            <person name="Grigoriev I.V."/>
            <person name="Jeffries T.W."/>
        </authorList>
    </citation>
    <scope>NUCLEOTIDE SEQUENCE [LARGE SCALE GENOMIC DNA]</scope>
    <source>
        <strain evidence="4">NRRL Y-1933</strain>
    </source>
</reference>
<proteinExistence type="predicted"/>
<protein>
    <recommendedName>
        <fullName evidence="2">Gfd2/YDR514C-like C-terminal domain-containing protein</fullName>
    </recommendedName>
</protein>
<dbReference type="InterPro" id="IPR048519">
    <property type="entry name" value="Gfd2/YDR514C-like_C"/>
</dbReference>
<dbReference type="InterPro" id="IPR040151">
    <property type="entry name" value="Gfd2/YDR514C-like"/>
</dbReference>
<dbReference type="InterPro" id="IPR012337">
    <property type="entry name" value="RNaseH-like_sf"/>
</dbReference>
<dbReference type="EMBL" id="KV454538">
    <property type="protein sequence ID" value="ODV69977.1"/>
    <property type="molecule type" value="Genomic_DNA"/>
</dbReference>
<dbReference type="GO" id="GO:0003676">
    <property type="term" value="F:nucleic acid binding"/>
    <property type="evidence" value="ECO:0007669"/>
    <property type="project" value="InterPro"/>
</dbReference>
<evidence type="ECO:0000256" key="1">
    <source>
        <dbReference type="SAM" id="MobiDB-lite"/>
    </source>
</evidence>
<dbReference type="PANTHER" id="PTHR28083:SF1">
    <property type="entry name" value="GOOD FOR FULL DBP5 ACTIVITY PROTEIN 2"/>
    <property type="match status" value="1"/>
</dbReference>
<name>A0A1E4RRV3_9ASCO</name>
<evidence type="ECO:0000259" key="2">
    <source>
        <dbReference type="Pfam" id="PF21762"/>
    </source>
</evidence>
<dbReference type="RefSeq" id="XP_020079044.1">
    <property type="nucleotide sequence ID" value="XM_020218245.1"/>
</dbReference>
<dbReference type="STRING" id="984485.A0A1E4RRV3"/>
<accession>A0A1E4RRV3</accession>
<evidence type="ECO:0000313" key="4">
    <source>
        <dbReference type="Proteomes" id="UP000095085"/>
    </source>
</evidence>
<evidence type="ECO:0000313" key="3">
    <source>
        <dbReference type="EMBL" id="ODV69977.1"/>
    </source>
</evidence>
<sequence>MPLFKKLDSFDASQITALSEIIELYFKNSDFKKHPLLSNPNHRATLKRGMGLVYKRENILFCIDVEAWEVNPKIVTEIGISIYDPRGQTFNLVPYIVQIHIIIKENQHLKNGRYVPEHSKNFNGGTTYIMGQQEAVDFTQDLIQYYFFQPKTNIRTCLVGHDLKGDISWFKNLGIKFPTQTNILDTQAIFSASHGSKGNSLKNALRASNLPYAFLHNAGNDSYYTLLLAMTLCDPHARKINRLDQVRVEADPLDASPFPSPHQVQYLSPGQSPGNSGGKRKNKLGPNVSEFVQIHTVQEMIDTLFLEE</sequence>
<dbReference type="PANTHER" id="PTHR28083">
    <property type="entry name" value="GOOD FOR FULL DBP5 ACTIVITY PROTEIN 2"/>
    <property type="match status" value="1"/>
</dbReference>
<gene>
    <name evidence="3" type="ORF">HYPBUDRAFT_103172</name>
</gene>
<dbReference type="OrthoDB" id="5953249at2759"/>
<dbReference type="Gene3D" id="3.30.420.10">
    <property type="entry name" value="Ribonuclease H-like superfamily/Ribonuclease H"/>
    <property type="match status" value="1"/>
</dbReference>
<dbReference type="SUPFAM" id="SSF53098">
    <property type="entry name" value="Ribonuclease H-like"/>
    <property type="match status" value="1"/>
</dbReference>
<feature type="region of interest" description="Disordered" evidence="1">
    <location>
        <begin position="252"/>
        <end position="285"/>
    </location>
</feature>
<keyword evidence="4" id="KW-1185">Reference proteome</keyword>
<dbReference type="GeneID" id="30992795"/>